<dbReference type="SUPFAM" id="SSF103481">
    <property type="entry name" value="Multidrug resistance efflux transporter EmrE"/>
    <property type="match status" value="2"/>
</dbReference>
<keyword evidence="5" id="KW-0472">Membrane</keyword>
<name>A0A1C2G0J3_9GAMM</name>
<evidence type="ECO:0000256" key="4">
    <source>
        <dbReference type="ARBA" id="ARBA00022989"/>
    </source>
</evidence>
<dbReference type="Proteomes" id="UP000253250">
    <property type="component" value="Unassembled WGS sequence"/>
</dbReference>
<proteinExistence type="inferred from homology"/>
<dbReference type="InterPro" id="IPR050638">
    <property type="entry name" value="AA-Vitamin_Transporters"/>
</dbReference>
<dbReference type="STRING" id="163359.A9R16_13715"/>
<evidence type="ECO:0000313" key="6">
    <source>
        <dbReference type="EMBL" id="RCN59533.1"/>
    </source>
</evidence>
<evidence type="ECO:0000256" key="3">
    <source>
        <dbReference type="ARBA" id="ARBA00022692"/>
    </source>
</evidence>
<protein>
    <submittedName>
        <fullName evidence="6">EamA/RhaT family transporter</fullName>
    </submittedName>
</protein>
<evidence type="ECO:0000256" key="5">
    <source>
        <dbReference type="ARBA" id="ARBA00023136"/>
    </source>
</evidence>
<accession>A0A1C2G0J3</accession>
<sequence length="346" mass="36895">MSPGIASALAAAILFGASTPLAKALLAHVAAVALAGLLYLGAGAGLLGVWLWRRMRDVGTGIMERQDIPWLAAAIVFGGVLGPILLMLGLARMSAAGASLLLNLENVFTALVAWFVFHEHHDRRIVWGMVLIALAGALLTGQAYARPTSILGPLAVMGACLCWAFDNNLTRRVSAGDPVMIAAIKGVAAGSVNTAVALLLGEPFPSFSIGAAAGLVGFLGYGVSLALFVTALRHIGTARTSAYFSAAPFVGAIMALLWLHESASAVFWVAAGLMAVGLWLHLAERHAHVHGHETLVHSHRHAHDAHHQHAHDFPWDRREPHVHRHVHEPLVHDHPHYPDIHHRHGH</sequence>
<dbReference type="PANTHER" id="PTHR32322:SF2">
    <property type="entry name" value="EAMA DOMAIN-CONTAINING PROTEIN"/>
    <property type="match status" value="1"/>
</dbReference>
<dbReference type="Pfam" id="PF00892">
    <property type="entry name" value="EamA"/>
    <property type="match status" value="2"/>
</dbReference>
<evidence type="ECO:0000256" key="1">
    <source>
        <dbReference type="ARBA" id="ARBA00004141"/>
    </source>
</evidence>
<keyword evidence="3" id="KW-0812">Transmembrane</keyword>
<keyword evidence="7" id="KW-1185">Reference proteome</keyword>
<dbReference type="OrthoDB" id="9794287at2"/>
<dbReference type="InterPro" id="IPR000620">
    <property type="entry name" value="EamA_dom"/>
</dbReference>
<gene>
    <name evidence="6" type="ORF">C4900_04480</name>
</gene>
<reference evidence="6 7" key="1">
    <citation type="submission" date="2018-02" db="EMBL/GenBank/DDBJ databases">
        <title>Insights into the biology of acidophilic members of the Acidiferrobacteraceae family derived from comparative genomic analyses.</title>
        <authorList>
            <person name="Issotta F."/>
            <person name="Thyssen C."/>
            <person name="Mena C."/>
            <person name="Moya A."/>
            <person name="Bellenberg S."/>
            <person name="Sproer C."/>
            <person name="Covarrubias P.C."/>
            <person name="Sand W."/>
            <person name="Quatrini R."/>
            <person name="Vera M."/>
        </authorList>
    </citation>
    <scope>NUCLEOTIDE SEQUENCE [LARGE SCALE GENOMIC DNA]</scope>
    <source>
        <strain evidence="7">m-1</strain>
    </source>
</reference>
<dbReference type="GO" id="GO:0016020">
    <property type="term" value="C:membrane"/>
    <property type="evidence" value="ECO:0007669"/>
    <property type="project" value="UniProtKB-SubCell"/>
</dbReference>
<comment type="similarity">
    <text evidence="2">Belongs to the EamA transporter family.</text>
</comment>
<dbReference type="PANTHER" id="PTHR32322">
    <property type="entry name" value="INNER MEMBRANE TRANSPORTER"/>
    <property type="match status" value="1"/>
</dbReference>
<comment type="subcellular location">
    <subcellularLocation>
        <location evidence="1">Membrane</location>
        <topology evidence="1">Multi-pass membrane protein</topology>
    </subcellularLocation>
</comment>
<comment type="caution">
    <text evidence="6">The sequence shown here is derived from an EMBL/GenBank/DDBJ whole genome shotgun (WGS) entry which is preliminary data.</text>
</comment>
<dbReference type="InterPro" id="IPR037185">
    <property type="entry name" value="EmrE-like"/>
</dbReference>
<evidence type="ECO:0000313" key="7">
    <source>
        <dbReference type="Proteomes" id="UP000253250"/>
    </source>
</evidence>
<evidence type="ECO:0000256" key="2">
    <source>
        <dbReference type="ARBA" id="ARBA00007362"/>
    </source>
</evidence>
<dbReference type="EMBL" id="PSYR01000001">
    <property type="protein sequence ID" value="RCN59533.1"/>
    <property type="molecule type" value="Genomic_DNA"/>
</dbReference>
<dbReference type="AlphaFoldDB" id="A0A1C2G0J3"/>
<organism evidence="6 7">
    <name type="scientific">Acidiferrobacter thiooxydans</name>
    <dbReference type="NCBI Taxonomy" id="163359"/>
    <lineage>
        <taxon>Bacteria</taxon>
        <taxon>Pseudomonadati</taxon>
        <taxon>Pseudomonadota</taxon>
        <taxon>Gammaproteobacteria</taxon>
        <taxon>Acidiferrobacterales</taxon>
        <taxon>Acidiferrobacteraceae</taxon>
        <taxon>Acidiferrobacter</taxon>
    </lineage>
</organism>
<keyword evidence="4" id="KW-1133">Transmembrane helix</keyword>